<feature type="transmembrane region" description="Helical" evidence="1">
    <location>
        <begin position="121"/>
        <end position="140"/>
    </location>
</feature>
<organism evidence="2 3">
    <name type="scientific">Rhodoferax lithotrophicus</name>
    <dbReference type="NCBI Taxonomy" id="2798804"/>
    <lineage>
        <taxon>Bacteria</taxon>
        <taxon>Pseudomonadati</taxon>
        <taxon>Pseudomonadota</taxon>
        <taxon>Betaproteobacteria</taxon>
        <taxon>Burkholderiales</taxon>
        <taxon>Comamonadaceae</taxon>
        <taxon>Rhodoferax</taxon>
    </lineage>
</organism>
<feature type="transmembrane region" description="Helical" evidence="1">
    <location>
        <begin position="7"/>
        <end position="27"/>
    </location>
</feature>
<protein>
    <submittedName>
        <fullName evidence="2">Uncharacterized protein</fullName>
    </submittedName>
</protein>
<name>A0ABM7MJ18_9BURK</name>
<keyword evidence="3" id="KW-1185">Reference proteome</keyword>
<dbReference type="Proteomes" id="UP000824366">
    <property type="component" value="Chromosome"/>
</dbReference>
<keyword evidence="1" id="KW-1133">Transmembrane helix</keyword>
<keyword evidence="1" id="KW-0472">Membrane</keyword>
<accession>A0ABM7MJ18</accession>
<feature type="transmembrane region" description="Helical" evidence="1">
    <location>
        <begin position="75"/>
        <end position="101"/>
    </location>
</feature>
<reference evidence="2 3" key="1">
    <citation type="journal article" date="2021" name="Microbiol. Spectr.">
        <title>A Single Bacterium Capable of Oxidation and Reduction of Iron at Circumneutral pH.</title>
        <authorList>
            <person name="Kato S."/>
            <person name="Ohkuma M."/>
        </authorList>
    </citation>
    <scope>NUCLEOTIDE SEQUENCE [LARGE SCALE GENOMIC DNA]</scope>
    <source>
        <strain evidence="2 3">MIZ03</strain>
    </source>
</reference>
<proteinExistence type="predicted"/>
<dbReference type="RefSeq" id="WP_223909417.1">
    <property type="nucleotide sequence ID" value="NZ_AP024238.1"/>
</dbReference>
<evidence type="ECO:0000313" key="3">
    <source>
        <dbReference type="Proteomes" id="UP000824366"/>
    </source>
</evidence>
<feature type="transmembrane region" description="Helical" evidence="1">
    <location>
        <begin position="47"/>
        <end position="68"/>
    </location>
</feature>
<sequence>MFFRYLGSALFTLISFSLALIFCYLGLAGNSSLLGKTPTTQNYLDALSLSAFVFAAPLLIGASCAPFIRVRPNSWLALLLVVLGAWADFSVGNSFLALLIFPYNAVATWFLAVSCLLVNRNIGALPVFVASAVLATNLVIDYSTFTDRQAEERARAFCLHISRGQSVEEILGNAKAEINNKKHLRWVQELGSMKDGNGTVDILYRGVNLDRDHFCHVKVLEGRAVEASYQQE</sequence>
<dbReference type="EMBL" id="AP024238">
    <property type="protein sequence ID" value="BCO26224.1"/>
    <property type="molecule type" value="Genomic_DNA"/>
</dbReference>
<evidence type="ECO:0000256" key="1">
    <source>
        <dbReference type="SAM" id="Phobius"/>
    </source>
</evidence>
<keyword evidence="1" id="KW-0812">Transmembrane</keyword>
<gene>
    <name evidence="2" type="ORF">MIZ03_1104</name>
</gene>
<evidence type="ECO:0000313" key="2">
    <source>
        <dbReference type="EMBL" id="BCO26224.1"/>
    </source>
</evidence>